<dbReference type="SUPFAM" id="SSF53448">
    <property type="entry name" value="Nucleotide-diphospho-sugar transferases"/>
    <property type="match status" value="1"/>
</dbReference>
<evidence type="ECO:0000256" key="1">
    <source>
        <dbReference type="ARBA" id="ARBA00022679"/>
    </source>
</evidence>
<comment type="similarity">
    <text evidence="4">Belongs to the KdsB family.</text>
</comment>
<proteinExistence type="inferred from homology"/>
<comment type="pathway">
    <text evidence="4">Nucleotide-sugar biosynthesis; CMP-3-deoxy-D-manno-octulosonate biosynthesis; CMP-3-deoxy-D-manno-octulosonate from 3-deoxy-D-manno-octulosonate and CTP: step 1/1.</text>
</comment>
<protein>
    <recommendedName>
        <fullName evidence="4">3-deoxy-manno-octulosonate cytidylyltransferase</fullName>
        <ecNumber evidence="4">2.7.7.38</ecNumber>
    </recommendedName>
    <alternativeName>
        <fullName evidence="4">CMP-2-keto-3-deoxyoctulosonic acid synthase</fullName>
        <shortName evidence="4">CKS</shortName>
        <shortName evidence="4">CMP-KDO synthase</shortName>
    </alternativeName>
</protein>
<dbReference type="CDD" id="cd02517">
    <property type="entry name" value="CMP-KDO-Synthetase"/>
    <property type="match status" value="1"/>
</dbReference>
<sequence length="270" mass="28739">MPTDPAQNNPARSDGGTENPGSRGEAPVNPVVIVPARLASTRLPGKPLADIHGEPMIVHVWRRAAEAAIGPVLVACAEAEIADAVTKAGGQAVLTRPDHPSGSDRIFEALRSFDPEGRFDSVVNVQGDLPTISPETIRAAYALLDEPEVDIGTLAVEIEDATERGNPNVVKAVVERAPGARRGRALYFTRATAPTGEAPLLHHIGLYAYRRAALARFVSLPPSHLEQQERLEQLRALAAGMRIDVAVVDAVPLGVDTPADLARARVLLKR</sequence>
<dbReference type="GO" id="GO:0008690">
    <property type="term" value="F:3-deoxy-manno-octulosonate cytidylyltransferase activity"/>
    <property type="evidence" value="ECO:0007669"/>
    <property type="project" value="UniProtKB-EC"/>
</dbReference>
<organism evidence="6 7">
    <name type="scientific">Skermanella cutis</name>
    <dbReference type="NCBI Taxonomy" id="2775420"/>
    <lineage>
        <taxon>Bacteria</taxon>
        <taxon>Pseudomonadati</taxon>
        <taxon>Pseudomonadota</taxon>
        <taxon>Alphaproteobacteria</taxon>
        <taxon>Rhodospirillales</taxon>
        <taxon>Azospirillaceae</taxon>
        <taxon>Skermanella</taxon>
    </lineage>
</organism>
<dbReference type="Gene3D" id="3.90.550.10">
    <property type="entry name" value="Spore Coat Polysaccharide Biosynthesis Protein SpsA, Chain A"/>
    <property type="match status" value="1"/>
</dbReference>
<dbReference type="NCBIfam" id="NF003948">
    <property type="entry name" value="PRK05450.1-1"/>
    <property type="match status" value="1"/>
</dbReference>
<reference evidence="6" key="1">
    <citation type="submission" date="2021-02" db="EMBL/GenBank/DDBJ databases">
        <title>Skermanella TT6 skin isolate.</title>
        <authorList>
            <person name="Lee K."/>
            <person name="Ganzorig M."/>
        </authorList>
    </citation>
    <scope>NUCLEOTIDE SEQUENCE</scope>
    <source>
        <strain evidence="6">TT6</strain>
    </source>
</reference>
<name>A0ABX7B6N4_9PROT</name>
<evidence type="ECO:0000256" key="5">
    <source>
        <dbReference type="SAM" id="MobiDB-lite"/>
    </source>
</evidence>
<dbReference type="NCBIfam" id="NF003952">
    <property type="entry name" value="PRK05450.1-5"/>
    <property type="match status" value="1"/>
</dbReference>
<gene>
    <name evidence="4" type="primary">kdsB</name>
    <name evidence="6" type="ORF">IGS68_01745</name>
</gene>
<keyword evidence="3 4" id="KW-0448">Lipopolysaccharide biosynthesis</keyword>
<dbReference type="PANTHER" id="PTHR42866:SF2">
    <property type="entry name" value="3-DEOXY-MANNO-OCTULOSONATE CYTIDYLYLTRANSFERASE, MITOCHONDRIAL"/>
    <property type="match status" value="1"/>
</dbReference>
<accession>A0ABX7B6N4</accession>
<comment type="catalytic activity">
    <reaction evidence="4">
        <text>3-deoxy-alpha-D-manno-oct-2-ulosonate + CTP = CMP-3-deoxy-beta-D-manno-octulosonate + diphosphate</text>
        <dbReference type="Rhea" id="RHEA:23448"/>
        <dbReference type="ChEBI" id="CHEBI:33019"/>
        <dbReference type="ChEBI" id="CHEBI:37563"/>
        <dbReference type="ChEBI" id="CHEBI:85986"/>
        <dbReference type="ChEBI" id="CHEBI:85987"/>
        <dbReference type="EC" id="2.7.7.38"/>
    </reaction>
</comment>
<dbReference type="Proteomes" id="UP000595197">
    <property type="component" value="Chromosome"/>
</dbReference>
<keyword evidence="4" id="KW-0963">Cytoplasm</keyword>
<dbReference type="PANTHER" id="PTHR42866">
    <property type="entry name" value="3-DEOXY-MANNO-OCTULOSONATE CYTIDYLYLTRANSFERASE"/>
    <property type="match status" value="1"/>
</dbReference>
<dbReference type="EMBL" id="CP067420">
    <property type="protein sequence ID" value="QQP90024.1"/>
    <property type="molecule type" value="Genomic_DNA"/>
</dbReference>
<keyword evidence="2 4" id="KW-0548">Nucleotidyltransferase</keyword>
<comment type="subcellular location">
    <subcellularLocation>
        <location evidence="4">Cytoplasm</location>
    </subcellularLocation>
</comment>
<dbReference type="InterPro" id="IPR029044">
    <property type="entry name" value="Nucleotide-diphossugar_trans"/>
</dbReference>
<feature type="compositionally biased region" description="Polar residues" evidence="5">
    <location>
        <begin position="1"/>
        <end position="11"/>
    </location>
</feature>
<evidence type="ECO:0000313" key="6">
    <source>
        <dbReference type="EMBL" id="QQP90024.1"/>
    </source>
</evidence>
<evidence type="ECO:0000313" key="7">
    <source>
        <dbReference type="Proteomes" id="UP000595197"/>
    </source>
</evidence>
<dbReference type="RefSeq" id="WP_201076849.1">
    <property type="nucleotide sequence ID" value="NZ_CP067420.1"/>
</dbReference>
<dbReference type="InterPro" id="IPR003329">
    <property type="entry name" value="Cytidylyl_trans"/>
</dbReference>
<evidence type="ECO:0000256" key="4">
    <source>
        <dbReference type="HAMAP-Rule" id="MF_00057"/>
    </source>
</evidence>
<dbReference type="HAMAP" id="MF_00057">
    <property type="entry name" value="KdsB"/>
    <property type="match status" value="1"/>
</dbReference>
<evidence type="ECO:0000256" key="2">
    <source>
        <dbReference type="ARBA" id="ARBA00022695"/>
    </source>
</evidence>
<dbReference type="InterPro" id="IPR004528">
    <property type="entry name" value="KdsB"/>
</dbReference>
<dbReference type="NCBIfam" id="TIGR00466">
    <property type="entry name" value="kdsB"/>
    <property type="match status" value="1"/>
</dbReference>
<feature type="region of interest" description="Disordered" evidence="5">
    <location>
        <begin position="1"/>
        <end position="28"/>
    </location>
</feature>
<keyword evidence="7" id="KW-1185">Reference proteome</keyword>
<keyword evidence="1 4" id="KW-0808">Transferase</keyword>
<dbReference type="Pfam" id="PF02348">
    <property type="entry name" value="CTP_transf_3"/>
    <property type="match status" value="1"/>
</dbReference>
<dbReference type="EC" id="2.7.7.38" evidence="4"/>
<evidence type="ECO:0000256" key="3">
    <source>
        <dbReference type="ARBA" id="ARBA00022985"/>
    </source>
</evidence>
<comment type="function">
    <text evidence="4">Activates KDO (a required 8-carbon sugar) for incorporation into bacterial lipopolysaccharide in Gram-negative bacteria.</text>
</comment>